<dbReference type="Proteomes" id="UP000363590">
    <property type="component" value="Chromosome"/>
</dbReference>
<evidence type="ECO:0000313" key="1">
    <source>
        <dbReference type="EMBL" id="QFX96434.1"/>
    </source>
</evidence>
<reference evidence="1 2" key="1">
    <citation type="submission" date="2019-10" db="EMBL/GenBank/DDBJ databases">
        <authorList>
            <person name="Wang R."/>
        </authorList>
    </citation>
    <scope>NUCLEOTIDE SEQUENCE [LARGE SCALE GENOMIC DNA]</scope>
    <source>
        <strain evidence="1 2">ATCC 19377</strain>
    </source>
</reference>
<protein>
    <submittedName>
        <fullName evidence="1">Uncharacterized protein</fullName>
    </submittedName>
</protein>
<dbReference type="AlphaFoldDB" id="A0A5P9XS60"/>
<evidence type="ECO:0000313" key="2">
    <source>
        <dbReference type="Proteomes" id="UP000363590"/>
    </source>
</evidence>
<dbReference type="EMBL" id="CP045571">
    <property type="protein sequence ID" value="QFX96434.1"/>
    <property type="molecule type" value="Genomic_DNA"/>
</dbReference>
<accession>A0A5P9XS60</accession>
<organism evidence="1 2">
    <name type="scientific">Acidithiobacillus thiooxidans ATCC 19377</name>
    <dbReference type="NCBI Taxonomy" id="637390"/>
    <lineage>
        <taxon>Bacteria</taxon>
        <taxon>Pseudomonadati</taxon>
        <taxon>Pseudomonadota</taxon>
        <taxon>Acidithiobacillia</taxon>
        <taxon>Acidithiobacillales</taxon>
        <taxon>Acidithiobacillaceae</taxon>
        <taxon>Acidithiobacillus</taxon>
    </lineage>
</organism>
<name>A0A5P9XS60_ACITH</name>
<sequence length="50" mass="5373">MIKYITSDTKQATYLRDHLKFSFGGLSNLTEGSGSAMVAGNCEDTHAAFS</sequence>
<gene>
    <name evidence="1" type="ORF">GCD22_02203</name>
</gene>
<dbReference type="KEGG" id="atx:GCD22_02203"/>
<proteinExistence type="predicted"/>